<dbReference type="EMBL" id="JAIOIV010000073">
    <property type="protein sequence ID" value="MBZ0156296.1"/>
    <property type="molecule type" value="Genomic_DNA"/>
</dbReference>
<dbReference type="SUPFAM" id="SSF160214">
    <property type="entry name" value="FlaG-like"/>
    <property type="match status" value="1"/>
</dbReference>
<dbReference type="InterPro" id="IPR005186">
    <property type="entry name" value="FlaG"/>
</dbReference>
<dbReference type="Gene3D" id="3.30.160.170">
    <property type="entry name" value="FlaG-like"/>
    <property type="match status" value="1"/>
</dbReference>
<dbReference type="PANTHER" id="PTHR37166:SF1">
    <property type="entry name" value="PROTEIN FLAG"/>
    <property type="match status" value="1"/>
</dbReference>
<proteinExistence type="predicted"/>
<protein>
    <submittedName>
        <fullName evidence="2">Flagellar protein FlaG</fullName>
    </submittedName>
</protein>
<evidence type="ECO:0000313" key="3">
    <source>
        <dbReference type="Proteomes" id="UP000705867"/>
    </source>
</evidence>
<evidence type="ECO:0000256" key="1">
    <source>
        <dbReference type="SAM" id="MobiDB-lite"/>
    </source>
</evidence>
<gene>
    <name evidence="2" type="ORF">K8I29_08830</name>
</gene>
<feature type="region of interest" description="Disordered" evidence="1">
    <location>
        <begin position="1"/>
        <end position="55"/>
    </location>
</feature>
<dbReference type="Pfam" id="PF03646">
    <property type="entry name" value="FlaG"/>
    <property type="match status" value="1"/>
</dbReference>
<reference evidence="2" key="1">
    <citation type="journal article" date="2021" name="bioRxiv">
        <title>Unraveling nitrogen, sulfur and carbon metabolic pathways and microbial community transcriptional responses to substrate deprivation and toxicity stresses in a bioreactor mimicking anoxic brackish coastal sediment conditions.</title>
        <authorList>
            <person name="Martins P.D."/>
            <person name="Echeveste M.J."/>
            <person name="Arshad A."/>
            <person name="Kurth J."/>
            <person name="Ouboter H."/>
            <person name="Jetten M.S.M."/>
            <person name="Welte C.U."/>
        </authorList>
    </citation>
    <scope>NUCLEOTIDE SEQUENCE</scope>
    <source>
        <strain evidence="2">MAG_39</strain>
    </source>
</reference>
<accession>A0A953J4U9</accession>
<evidence type="ECO:0000313" key="2">
    <source>
        <dbReference type="EMBL" id="MBZ0156296.1"/>
    </source>
</evidence>
<dbReference type="InterPro" id="IPR035924">
    <property type="entry name" value="FlaG-like_sf"/>
</dbReference>
<keyword evidence="2" id="KW-0969">Cilium</keyword>
<dbReference type="Proteomes" id="UP000705867">
    <property type="component" value="Unassembled WGS sequence"/>
</dbReference>
<feature type="compositionally biased region" description="Basic and acidic residues" evidence="1">
    <location>
        <begin position="40"/>
        <end position="55"/>
    </location>
</feature>
<organism evidence="2 3">
    <name type="scientific">Candidatus Nitrobium versatile</name>
    <dbReference type="NCBI Taxonomy" id="2884831"/>
    <lineage>
        <taxon>Bacteria</taxon>
        <taxon>Pseudomonadati</taxon>
        <taxon>Nitrospirota</taxon>
        <taxon>Nitrospiria</taxon>
        <taxon>Nitrospirales</taxon>
        <taxon>Nitrospiraceae</taxon>
        <taxon>Candidatus Nitrobium</taxon>
    </lineage>
</organism>
<comment type="caution">
    <text evidence="2">The sequence shown here is derived from an EMBL/GenBank/DDBJ whole genome shotgun (WGS) entry which is preliminary data.</text>
</comment>
<dbReference type="PANTHER" id="PTHR37166">
    <property type="entry name" value="PROTEIN FLAG"/>
    <property type="match status" value="1"/>
</dbReference>
<name>A0A953J4U9_9BACT</name>
<dbReference type="AlphaFoldDB" id="A0A953J4U9"/>
<keyword evidence="2" id="KW-0282">Flagellum</keyword>
<reference evidence="2" key="2">
    <citation type="submission" date="2021-08" db="EMBL/GenBank/DDBJ databases">
        <authorList>
            <person name="Dalcin Martins P."/>
        </authorList>
    </citation>
    <scope>NUCLEOTIDE SEQUENCE</scope>
    <source>
        <strain evidence="2">MAG_39</strain>
    </source>
</reference>
<feature type="compositionally biased region" description="Low complexity" evidence="1">
    <location>
        <begin position="8"/>
        <end position="26"/>
    </location>
</feature>
<keyword evidence="2" id="KW-0966">Cell projection</keyword>
<sequence length="123" mass="13720">MEVDNLTSVQSALVSSTSSQEASTLSPRRPAFETQQAAEAQDRANEQKTDRKKLEDAVGTANELVQSFADRHLKFSIDQETEKLVVKVVDDKGDVIRQIPAKEMLNLIAHFDKIKALLFSAKY</sequence>